<protein>
    <submittedName>
        <fullName evidence="1">Uncharacterized protein</fullName>
    </submittedName>
</protein>
<reference evidence="1 2" key="1">
    <citation type="journal article" date="2019" name="Emerg. Microbes Infect.">
        <title>Comprehensive subspecies identification of 175 nontuberculous mycobacteria species based on 7547 genomic profiles.</title>
        <authorList>
            <person name="Matsumoto Y."/>
            <person name="Kinjo T."/>
            <person name="Motooka D."/>
            <person name="Nabeya D."/>
            <person name="Jung N."/>
            <person name="Uechi K."/>
            <person name="Horii T."/>
            <person name="Iida T."/>
            <person name="Fujita J."/>
            <person name="Nakamura S."/>
        </authorList>
    </citation>
    <scope>NUCLEOTIDE SEQUENCE [LARGE SCALE GENOMIC DNA]</scope>
    <source>
        <strain evidence="1 2">JCM 14233</strain>
    </source>
</reference>
<proteinExistence type="predicted"/>
<gene>
    <name evidence="1" type="ORF">MSHI_18470</name>
</gene>
<evidence type="ECO:0000313" key="1">
    <source>
        <dbReference type="EMBL" id="BBX73941.1"/>
    </source>
</evidence>
<organism evidence="1 2">
    <name type="scientific">Mycobacterium shinjukuense</name>
    <dbReference type="NCBI Taxonomy" id="398694"/>
    <lineage>
        <taxon>Bacteria</taxon>
        <taxon>Bacillati</taxon>
        <taxon>Actinomycetota</taxon>
        <taxon>Actinomycetes</taxon>
        <taxon>Mycobacteriales</taxon>
        <taxon>Mycobacteriaceae</taxon>
        <taxon>Mycobacterium</taxon>
    </lineage>
</organism>
<dbReference type="RefSeq" id="WP_083048460.1">
    <property type="nucleotide sequence ID" value="NZ_AP022575.1"/>
</dbReference>
<dbReference type="AlphaFoldDB" id="A0A7I7MNX9"/>
<dbReference type="Proteomes" id="UP000467236">
    <property type="component" value="Chromosome"/>
</dbReference>
<accession>A0A7I7MNX9</accession>
<name>A0A7I7MNX9_9MYCO</name>
<keyword evidence="2" id="KW-1185">Reference proteome</keyword>
<dbReference type="KEGG" id="mshj:MSHI_18470"/>
<evidence type="ECO:0000313" key="2">
    <source>
        <dbReference type="Proteomes" id="UP000467236"/>
    </source>
</evidence>
<sequence length="129" mass="14343">MVLQFLRGRRGGLRGWLSLLGAWGTFTTSQAFTAHARRADRRWQLLAVDALFTGSSFLCAAALGLGWFRAWMLAPFGLSYLLMIPVPCYFKAVNRSRGVHLARNLLFVLVALLSFALALRALPLAWFGV</sequence>
<dbReference type="EMBL" id="AP022575">
    <property type="protein sequence ID" value="BBX73941.1"/>
    <property type="molecule type" value="Genomic_DNA"/>
</dbReference>